<name>A0A7J7D7P7_TRIWF</name>
<gene>
    <name evidence="1" type="ORF">HS088_TW09G00375</name>
</gene>
<organism evidence="1 2">
    <name type="scientific">Tripterygium wilfordii</name>
    <name type="common">Thunder God vine</name>
    <dbReference type="NCBI Taxonomy" id="458696"/>
    <lineage>
        <taxon>Eukaryota</taxon>
        <taxon>Viridiplantae</taxon>
        <taxon>Streptophyta</taxon>
        <taxon>Embryophyta</taxon>
        <taxon>Tracheophyta</taxon>
        <taxon>Spermatophyta</taxon>
        <taxon>Magnoliopsida</taxon>
        <taxon>eudicotyledons</taxon>
        <taxon>Gunneridae</taxon>
        <taxon>Pentapetalae</taxon>
        <taxon>rosids</taxon>
        <taxon>fabids</taxon>
        <taxon>Celastrales</taxon>
        <taxon>Celastraceae</taxon>
        <taxon>Tripterygium</taxon>
    </lineage>
</organism>
<dbReference type="AlphaFoldDB" id="A0A7J7D7P7"/>
<keyword evidence="2" id="KW-1185">Reference proteome</keyword>
<dbReference type="EMBL" id="JAAARO010000009">
    <property type="protein sequence ID" value="KAF5742331.1"/>
    <property type="molecule type" value="Genomic_DNA"/>
</dbReference>
<proteinExistence type="predicted"/>
<protein>
    <submittedName>
        <fullName evidence="1">Uncharacterized protein</fullName>
    </submittedName>
</protein>
<dbReference type="Proteomes" id="UP000593562">
    <property type="component" value="Unassembled WGS sequence"/>
</dbReference>
<evidence type="ECO:0000313" key="2">
    <source>
        <dbReference type="Proteomes" id="UP000593562"/>
    </source>
</evidence>
<dbReference type="InParanoid" id="A0A7J7D7P7"/>
<comment type="caution">
    <text evidence="1">The sequence shown here is derived from an EMBL/GenBank/DDBJ whole genome shotgun (WGS) entry which is preliminary data.</text>
</comment>
<evidence type="ECO:0000313" key="1">
    <source>
        <dbReference type="EMBL" id="KAF5742331.1"/>
    </source>
</evidence>
<sequence>MGCVLSLIMEEKNQLVEKGENECSKARSYMTFEVPRKEIILVCKNNLEFEFNNGWLKLAGALKFDPRKNNFLGQGIQAKQPSLTHAYLSVNQLIKGANSVQVLIKLQQDMNFLQVCLLVL</sequence>
<accession>A0A7J7D7P7</accession>
<reference evidence="1 2" key="1">
    <citation type="journal article" date="2020" name="Nat. Commun.">
        <title>Genome of Tripterygium wilfordii and identification of cytochrome P450 involved in triptolide biosynthesis.</title>
        <authorList>
            <person name="Tu L."/>
            <person name="Su P."/>
            <person name="Zhang Z."/>
            <person name="Gao L."/>
            <person name="Wang J."/>
            <person name="Hu T."/>
            <person name="Zhou J."/>
            <person name="Zhang Y."/>
            <person name="Zhao Y."/>
            <person name="Liu Y."/>
            <person name="Song Y."/>
            <person name="Tong Y."/>
            <person name="Lu Y."/>
            <person name="Yang J."/>
            <person name="Xu C."/>
            <person name="Jia M."/>
            <person name="Peters R.J."/>
            <person name="Huang L."/>
            <person name="Gao W."/>
        </authorList>
    </citation>
    <scope>NUCLEOTIDE SEQUENCE [LARGE SCALE GENOMIC DNA]</scope>
    <source>
        <strain evidence="2">cv. XIE 37</strain>
        <tissue evidence="1">Leaf</tissue>
    </source>
</reference>